<dbReference type="RefSeq" id="WP_183377520.1">
    <property type="nucleotide sequence ID" value="NZ_JACHWS010000002.1"/>
</dbReference>
<gene>
    <name evidence="3" type="ORF">FHU29_001783</name>
</gene>
<dbReference type="AlphaFoldDB" id="A0A839RMF7"/>
<feature type="signal peptide" evidence="2">
    <location>
        <begin position="1"/>
        <end position="18"/>
    </location>
</feature>
<dbReference type="EMBL" id="JACHWS010000002">
    <property type="protein sequence ID" value="MBB3037334.1"/>
    <property type="molecule type" value="Genomic_DNA"/>
</dbReference>
<evidence type="ECO:0008006" key="5">
    <source>
        <dbReference type="Google" id="ProtNLM"/>
    </source>
</evidence>
<evidence type="ECO:0000256" key="2">
    <source>
        <dbReference type="SAM" id="SignalP"/>
    </source>
</evidence>
<protein>
    <recommendedName>
        <fullName evidence="5">DUF732 domain-containing protein</fullName>
    </recommendedName>
</protein>
<proteinExistence type="predicted"/>
<organism evidence="3 4">
    <name type="scientific">Hoyosella altamirensis</name>
    <dbReference type="NCBI Taxonomy" id="616997"/>
    <lineage>
        <taxon>Bacteria</taxon>
        <taxon>Bacillati</taxon>
        <taxon>Actinomycetota</taxon>
        <taxon>Actinomycetes</taxon>
        <taxon>Mycobacteriales</taxon>
        <taxon>Hoyosellaceae</taxon>
        <taxon>Hoyosella</taxon>
    </lineage>
</organism>
<comment type="caution">
    <text evidence="3">The sequence shown here is derived from an EMBL/GenBank/DDBJ whole genome shotgun (WGS) entry which is preliminary data.</text>
</comment>
<feature type="region of interest" description="Disordered" evidence="1">
    <location>
        <begin position="279"/>
        <end position="314"/>
    </location>
</feature>
<accession>A0A839RMF7</accession>
<name>A0A839RMF7_9ACTN</name>
<feature type="compositionally biased region" description="Basic and acidic residues" evidence="1">
    <location>
        <begin position="292"/>
        <end position="303"/>
    </location>
</feature>
<sequence>MRAFKSLASLAVLPLLLAACGSSEPETREELADRLEQISGEPITPEEADELAGWVCGAFAMAAEFDVPEPTAAEFAAEEEISESQAQEIMDVLMQWRCPDGPEGEPANMPSPTTADAAGDPEYAEIQPADDVNVTLNDPFEMGGSNHRGLGSATITITDVDTAPLCEYYGPPTYEEVREPGPYIAVEFDVRVVETSVPVSFGHPGWFRAQDPDGYVTDDITISSTCDDFPGFTSSELRPGDRHKGWVLLQDHKIQPGDNLLIQWPGNRDGHPFSFEIPAGDRESTPTTAGSEIHEPSGRERIYSPEGLSDDEIDEGCAEGYVHPQICHSRGY</sequence>
<evidence type="ECO:0000313" key="3">
    <source>
        <dbReference type="EMBL" id="MBB3037334.1"/>
    </source>
</evidence>
<keyword evidence="2" id="KW-0732">Signal</keyword>
<reference evidence="3 4" key="1">
    <citation type="submission" date="2020-08" db="EMBL/GenBank/DDBJ databases">
        <title>Sequencing the genomes of 1000 actinobacteria strains.</title>
        <authorList>
            <person name="Klenk H.-P."/>
        </authorList>
    </citation>
    <scope>NUCLEOTIDE SEQUENCE [LARGE SCALE GENOMIC DNA]</scope>
    <source>
        <strain evidence="3 4">DSM 45258</strain>
    </source>
</reference>
<dbReference type="Proteomes" id="UP000567922">
    <property type="component" value="Unassembled WGS sequence"/>
</dbReference>
<evidence type="ECO:0000313" key="4">
    <source>
        <dbReference type="Proteomes" id="UP000567922"/>
    </source>
</evidence>
<keyword evidence="4" id="KW-1185">Reference proteome</keyword>
<evidence type="ECO:0000256" key="1">
    <source>
        <dbReference type="SAM" id="MobiDB-lite"/>
    </source>
</evidence>
<dbReference type="PROSITE" id="PS51257">
    <property type="entry name" value="PROKAR_LIPOPROTEIN"/>
    <property type="match status" value="1"/>
</dbReference>
<feature type="chain" id="PRO_5038735423" description="DUF732 domain-containing protein" evidence="2">
    <location>
        <begin position="19"/>
        <end position="332"/>
    </location>
</feature>